<keyword evidence="2" id="KW-1185">Reference proteome</keyword>
<dbReference type="InParanoid" id="A0A7N4PG77"/>
<reference evidence="1 2" key="1">
    <citation type="journal article" date="2011" name="Proc. Natl. Acad. Sci. U.S.A.">
        <title>Genetic diversity and population structure of the endangered marsupial Sarcophilus harrisii (Tasmanian devil).</title>
        <authorList>
            <person name="Miller W."/>
            <person name="Hayes V.M."/>
            <person name="Ratan A."/>
            <person name="Petersen D.C."/>
            <person name="Wittekindt N.E."/>
            <person name="Miller J."/>
            <person name="Walenz B."/>
            <person name="Knight J."/>
            <person name="Qi J."/>
            <person name="Zhao F."/>
            <person name="Wang Q."/>
            <person name="Bedoya-Reina O.C."/>
            <person name="Katiyar N."/>
            <person name="Tomsho L.P."/>
            <person name="Kasson L.M."/>
            <person name="Hardie R.A."/>
            <person name="Woodbridge P."/>
            <person name="Tindall E.A."/>
            <person name="Bertelsen M.F."/>
            <person name="Dixon D."/>
            <person name="Pyecroft S."/>
            <person name="Helgen K.M."/>
            <person name="Lesk A.M."/>
            <person name="Pringle T.H."/>
            <person name="Patterson N."/>
            <person name="Zhang Y."/>
            <person name="Kreiss A."/>
            <person name="Woods G.M."/>
            <person name="Jones M.E."/>
            <person name="Schuster S.C."/>
        </authorList>
    </citation>
    <scope>NUCLEOTIDE SEQUENCE [LARGE SCALE GENOMIC DNA]</scope>
</reference>
<organism evidence="1 2">
    <name type="scientific">Sarcophilus harrisii</name>
    <name type="common">Tasmanian devil</name>
    <name type="synonym">Sarcophilus laniarius</name>
    <dbReference type="NCBI Taxonomy" id="9305"/>
    <lineage>
        <taxon>Eukaryota</taxon>
        <taxon>Metazoa</taxon>
        <taxon>Chordata</taxon>
        <taxon>Craniata</taxon>
        <taxon>Vertebrata</taxon>
        <taxon>Euteleostomi</taxon>
        <taxon>Mammalia</taxon>
        <taxon>Metatheria</taxon>
        <taxon>Dasyuromorphia</taxon>
        <taxon>Dasyuridae</taxon>
        <taxon>Sarcophilus</taxon>
    </lineage>
</organism>
<proteinExistence type="predicted"/>
<reference evidence="1" key="2">
    <citation type="submission" date="2025-08" db="UniProtKB">
        <authorList>
            <consortium name="Ensembl"/>
        </authorList>
    </citation>
    <scope>IDENTIFICATION</scope>
</reference>
<dbReference type="GeneTree" id="ENSGT00960000187477"/>
<evidence type="ECO:0000313" key="2">
    <source>
        <dbReference type="Proteomes" id="UP000007648"/>
    </source>
</evidence>
<name>A0A7N4PG77_SARHA</name>
<protein>
    <submittedName>
        <fullName evidence="1">Uncharacterized protein</fullName>
    </submittedName>
</protein>
<dbReference type="Ensembl" id="ENSSHAT00000033560.1">
    <property type="protein sequence ID" value="ENSSHAP00000037992.1"/>
    <property type="gene ID" value="ENSSHAG00000023033.1"/>
</dbReference>
<evidence type="ECO:0000313" key="1">
    <source>
        <dbReference type="Ensembl" id="ENSSHAP00000037992.1"/>
    </source>
</evidence>
<sequence length="107" mass="12233">DFCLEISYLNTEWFIFILQHLPITFELGPALFWCPKEATFSKLLSHCPIYFALSMTGLKGFIKPRLTKNVKESLSFLIAPVYTCHQSTKLRNKTICIVESRANSNTG</sequence>
<accession>A0A7N4PG77</accession>
<dbReference type="AlphaFoldDB" id="A0A7N4PG77"/>
<reference evidence="1" key="3">
    <citation type="submission" date="2025-09" db="UniProtKB">
        <authorList>
            <consortium name="Ensembl"/>
        </authorList>
    </citation>
    <scope>IDENTIFICATION</scope>
</reference>
<dbReference type="Proteomes" id="UP000007648">
    <property type="component" value="Unassembled WGS sequence"/>
</dbReference>